<reference evidence="3" key="1">
    <citation type="submission" date="2015-01" db="EMBL/GenBank/DDBJ databases">
        <authorList>
            <person name="Manzoor Shahid"/>
            <person name="Zubair Saima"/>
        </authorList>
    </citation>
    <scope>NUCLEOTIDE SEQUENCE [LARGE SCALE GENOMIC DNA]</scope>
    <source>
        <strain evidence="3">Sp3</strain>
    </source>
</reference>
<name>A0A0B7MB83_9FIRM</name>
<protein>
    <recommendedName>
        <fullName evidence="4">CARDB domain-containing protein</fullName>
    </recommendedName>
</protein>
<dbReference type="RefSeq" id="WP_044664055.1">
    <property type="nucleotide sequence ID" value="NZ_CDRZ01000027.1"/>
</dbReference>
<keyword evidence="3" id="KW-1185">Reference proteome</keyword>
<organism evidence="2 3">
    <name type="scientific">Syntrophaceticus schinkii</name>
    <dbReference type="NCBI Taxonomy" id="499207"/>
    <lineage>
        <taxon>Bacteria</taxon>
        <taxon>Bacillati</taxon>
        <taxon>Bacillota</taxon>
        <taxon>Clostridia</taxon>
        <taxon>Thermoanaerobacterales</taxon>
        <taxon>Thermoanaerobacterales Family III. Incertae Sedis</taxon>
        <taxon>Syntrophaceticus</taxon>
    </lineage>
</organism>
<dbReference type="Proteomes" id="UP000046155">
    <property type="component" value="Unassembled WGS sequence"/>
</dbReference>
<dbReference type="PANTHER" id="PTHR35902">
    <property type="entry name" value="S-LAYER DOMAIN-LIKE PROTEIN-RELATED"/>
    <property type="match status" value="1"/>
</dbReference>
<feature type="signal peptide" evidence="1">
    <location>
        <begin position="1"/>
        <end position="28"/>
    </location>
</feature>
<dbReference type="EMBL" id="CDRZ01000027">
    <property type="protein sequence ID" value="CEO87749.1"/>
    <property type="molecule type" value="Genomic_DNA"/>
</dbReference>
<evidence type="ECO:0000256" key="1">
    <source>
        <dbReference type="SAM" id="SignalP"/>
    </source>
</evidence>
<dbReference type="OrthoDB" id="1827276at2"/>
<accession>A0A0B7MB83</accession>
<dbReference type="AlphaFoldDB" id="A0A0B7MB83"/>
<feature type="chain" id="PRO_5002120721" description="CARDB domain-containing protein" evidence="1">
    <location>
        <begin position="29"/>
        <end position="286"/>
    </location>
</feature>
<proteinExistence type="predicted"/>
<sequence length="286" mass="31102">MKRIVCFFIIILILCTAAVMVCPKETNAASAADAQQIGDPPAADPEPAQAVTSQPKLMVEKYTLDRDYLEAGESATVKVTIRNTSSSQHVKNIKLSYWEESAEILPAGTGAAYYKQIAKNSSCTWSFRVTATTTAQSKPHPATITMEYEDSNGNAISASDRIILQVRQPVRLTYEEPSLPVRVTQGDTPSLSIKLMNLGKSAIYNALLKFEMPGLSSGGSVLVGTIPPGESQTGTTNFRVESEPLGQVSGTLLLSYEDEYGEHYEKEIPLSTTIEEEKRSCNPQKS</sequence>
<evidence type="ECO:0008006" key="4">
    <source>
        <dbReference type="Google" id="ProtNLM"/>
    </source>
</evidence>
<keyword evidence="1" id="KW-0732">Signal</keyword>
<dbReference type="Gene3D" id="2.60.40.10">
    <property type="entry name" value="Immunoglobulins"/>
    <property type="match status" value="1"/>
</dbReference>
<gene>
    <name evidence="2" type="ORF">SSCH_1220002</name>
</gene>
<dbReference type="InterPro" id="IPR013783">
    <property type="entry name" value="Ig-like_fold"/>
</dbReference>
<evidence type="ECO:0000313" key="3">
    <source>
        <dbReference type="Proteomes" id="UP000046155"/>
    </source>
</evidence>
<evidence type="ECO:0000313" key="2">
    <source>
        <dbReference type="EMBL" id="CEO87749.1"/>
    </source>
</evidence>